<gene>
    <name evidence="3" type="ORF">BBM1128_07685</name>
</gene>
<feature type="transmembrane region" description="Helical" evidence="2">
    <location>
        <begin position="112"/>
        <end position="134"/>
    </location>
</feature>
<keyword evidence="2" id="KW-0812">Transmembrane</keyword>
<comment type="caution">
    <text evidence="3">The sequence shown here is derived from an EMBL/GenBank/DDBJ whole genome shotgun (WGS) entry which is preliminary data.</text>
</comment>
<feature type="transmembrane region" description="Helical" evidence="2">
    <location>
        <begin position="260"/>
        <end position="278"/>
    </location>
</feature>
<dbReference type="Pfam" id="PF09997">
    <property type="entry name" value="DUF2238"/>
    <property type="match status" value="1"/>
</dbReference>
<evidence type="ECO:0000256" key="2">
    <source>
        <dbReference type="SAM" id="Phobius"/>
    </source>
</evidence>
<dbReference type="PATRIC" id="fig|1365965.3.peg.1544"/>
<dbReference type="Proteomes" id="UP000037193">
    <property type="component" value="Unassembled WGS sequence"/>
</dbReference>
<dbReference type="EMBL" id="AVQD01000012">
    <property type="protein sequence ID" value="KOA39923.1"/>
    <property type="molecule type" value="Genomic_DNA"/>
</dbReference>
<dbReference type="InterPro" id="IPR014509">
    <property type="entry name" value="YjdF-like"/>
</dbReference>
<keyword evidence="2" id="KW-1133">Transmembrane helix</keyword>
<sequence>MTEKQSRKQTTTYANLQNDQSGQPQQGKPRKPSLHARWKTMSQAMGMEIREHKSSFAVYVVLRMLVLAMAILQFFNGNYENVFLCILTLLLLLAPAFIQVQFRIELPSVLEVIVLVFAFSAEILGEISSFYEIFPFWDTVLHTMNGFLAAAIGFSLVDLLNRSDRVKFELSPLYLAIVSFCFSMTIGVIWEFFEFGMDQLFGFDMQKDAIVHSISSVMLDPTHTNHAIHISDITQVTVNGQNLDLGGYLDIGLIDTMEDLIVNFIGAVVFSVFGFLYVKNRGKKDSIISRFVPHRKSADRDYLRLVIDGGKATDVDSADGAAASAGSASTISAVTAKP</sequence>
<feature type="compositionally biased region" description="Polar residues" evidence="1">
    <location>
        <begin position="8"/>
        <end position="26"/>
    </location>
</feature>
<evidence type="ECO:0000313" key="4">
    <source>
        <dbReference type="Proteomes" id="UP000037193"/>
    </source>
</evidence>
<feature type="transmembrane region" description="Helical" evidence="2">
    <location>
        <begin position="81"/>
        <end position="100"/>
    </location>
</feature>
<feature type="transmembrane region" description="Helical" evidence="2">
    <location>
        <begin position="140"/>
        <end position="161"/>
    </location>
</feature>
<protein>
    <submittedName>
        <fullName evidence="3">Membrane protein</fullName>
    </submittedName>
</protein>
<feature type="transmembrane region" description="Helical" evidence="2">
    <location>
        <begin position="173"/>
        <end position="193"/>
    </location>
</feature>
<reference evidence="3 4" key="1">
    <citation type="journal article" date="2015" name="Int J Genomics">
        <title>Comparative Genomics Revealed Genetic Diversity and Species/Strain-Level Differences in Carbohydrate Metabolism of Three Probiotic Bifidobacterial Species.</title>
        <authorList>
            <person name="Odamaki T."/>
            <person name="Horigome A."/>
            <person name="Sugahara H."/>
            <person name="Hashikura N."/>
            <person name="Minami J."/>
            <person name="Xiao J.Z."/>
            <person name="Abe F."/>
        </authorList>
    </citation>
    <scope>NUCLEOTIDE SEQUENCE [LARGE SCALE GENOMIC DNA]</scope>
    <source>
        <strain evidence="3 4">MCC 1128</strain>
    </source>
</reference>
<proteinExistence type="predicted"/>
<dbReference type="AlphaFoldDB" id="A0A0L7AY21"/>
<organism evidence="3 4">
    <name type="scientific">Bifidobacterium breve MCC 1128</name>
    <dbReference type="NCBI Taxonomy" id="1365965"/>
    <lineage>
        <taxon>Bacteria</taxon>
        <taxon>Bacillati</taxon>
        <taxon>Actinomycetota</taxon>
        <taxon>Actinomycetes</taxon>
        <taxon>Bifidobacteriales</taxon>
        <taxon>Bifidobacteriaceae</taxon>
        <taxon>Bifidobacterium</taxon>
    </lineage>
</organism>
<feature type="transmembrane region" description="Helical" evidence="2">
    <location>
        <begin position="56"/>
        <end position="75"/>
    </location>
</feature>
<evidence type="ECO:0000313" key="3">
    <source>
        <dbReference type="EMBL" id="KOA39923.1"/>
    </source>
</evidence>
<keyword evidence="2" id="KW-0472">Membrane</keyword>
<name>A0A0L7AY21_BIFBR</name>
<feature type="region of interest" description="Disordered" evidence="1">
    <location>
        <begin position="1"/>
        <end position="33"/>
    </location>
</feature>
<evidence type="ECO:0000256" key="1">
    <source>
        <dbReference type="SAM" id="MobiDB-lite"/>
    </source>
</evidence>
<accession>A0A0L7AY21</accession>